<feature type="domain" description="NADH:flavin oxidoreductase/NADH oxidase N-terminal" evidence="3">
    <location>
        <begin position="2"/>
        <end position="333"/>
    </location>
</feature>
<evidence type="ECO:0000256" key="1">
    <source>
        <dbReference type="ARBA" id="ARBA00022630"/>
    </source>
</evidence>
<sequence length="375" mass="41825">MSLYSPLKINSIVIPNRFMRSAVWEGRSELFDLAPPELQEYYHDLGAGEIGLINSSHTYVSEDGIATPRQLALFDDSFIDAHKSLVSAVRYGGKHMKIRPKFFCQLAHCGSFGEDRCVAPSDWTVDFPGVKGLPKNLHALSIPEIQQIQDDFAAAAQRAKEAGYDGVQLHGAHGYLISEFMSPKFNKRTDIYGGSTVWERSRFIRELINKVRYSVGPYYPISIKINSSDFVEGGFDETMTAEYVKILETFGIDAVELSGGTPISGKHVPIRRGKSTCWYENIAKDVYKHTGLPLFMVGGIRNPRDAERLVKEGIVDGVSMGRPFVRETDIVKRWIHAHEEGERAPVSKCISCGLCLGTSHEKSLYCVPESKLQGK</sequence>
<keyword evidence="1" id="KW-0285">Flavoprotein</keyword>
<accession>A0ABQ5JV63</accession>
<dbReference type="PANTHER" id="PTHR43656:SF2">
    <property type="entry name" value="BINDING OXIDOREDUCTASE, PUTATIVE (AFU_ORTHOLOGUE AFUA_2G08260)-RELATED"/>
    <property type="match status" value="1"/>
</dbReference>
<name>A0ABQ5JV63_9EUKA</name>
<evidence type="ECO:0000259" key="3">
    <source>
        <dbReference type="Pfam" id="PF00724"/>
    </source>
</evidence>
<dbReference type="CDD" id="cd02803">
    <property type="entry name" value="OYE_like_FMN_family"/>
    <property type="match status" value="1"/>
</dbReference>
<comment type="caution">
    <text evidence="4">The sequence shown here is derived from an EMBL/GenBank/DDBJ whole genome shotgun (WGS) entry which is preliminary data.</text>
</comment>
<dbReference type="InterPro" id="IPR013785">
    <property type="entry name" value="Aldolase_TIM"/>
</dbReference>
<dbReference type="InterPro" id="IPR001155">
    <property type="entry name" value="OxRdtase_FMN_N"/>
</dbReference>
<dbReference type="EMBL" id="BQXS01011954">
    <property type="protein sequence ID" value="GKT18511.1"/>
    <property type="molecule type" value="Genomic_DNA"/>
</dbReference>
<dbReference type="Proteomes" id="UP001057375">
    <property type="component" value="Unassembled WGS sequence"/>
</dbReference>
<evidence type="ECO:0000256" key="2">
    <source>
        <dbReference type="ARBA" id="ARBA00023002"/>
    </source>
</evidence>
<dbReference type="InterPro" id="IPR051799">
    <property type="entry name" value="NADH_flavin_oxidoreductase"/>
</dbReference>
<dbReference type="PANTHER" id="PTHR43656">
    <property type="entry name" value="BINDING OXIDOREDUCTASE, PUTATIVE (AFU_ORTHOLOGUE AFUA_2G08260)-RELATED"/>
    <property type="match status" value="1"/>
</dbReference>
<keyword evidence="2" id="KW-0560">Oxidoreductase</keyword>
<gene>
    <name evidence="4" type="ORF">ADUPG1_011321</name>
</gene>
<evidence type="ECO:0000313" key="4">
    <source>
        <dbReference type="EMBL" id="GKT18511.1"/>
    </source>
</evidence>
<dbReference type="Gene3D" id="3.20.20.70">
    <property type="entry name" value="Aldolase class I"/>
    <property type="match status" value="1"/>
</dbReference>
<dbReference type="Pfam" id="PF00724">
    <property type="entry name" value="Oxidored_FMN"/>
    <property type="match status" value="1"/>
</dbReference>
<evidence type="ECO:0000313" key="5">
    <source>
        <dbReference type="Proteomes" id="UP001057375"/>
    </source>
</evidence>
<keyword evidence="5" id="KW-1185">Reference proteome</keyword>
<proteinExistence type="predicted"/>
<reference evidence="4" key="1">
    <citation type="submission" date="2022-03" db="EMBL/GenBank/DDBJ databases">
        <title>Draft genome sequence of Aduncisulcus paluster, a free-living microaerophilic Fornicata.</title>
        <authorList>
            <person name="Yuyama I."/>
            <person name="Kume K."/>
            <person name="Tamura T."/>
            <person name="Inagaki Y."/>
            <person name="Hashimoto T."/>
        </authorList>
    </citation>
    <scope>NUCLEOTIDE SEQUENCE</scope>
    <source>
        <strain evidence="4">NY0171</strain>
    </source>
</reference>
<protein>
    <submittedName>
        <fullName evidence="4">NADH:flavin oxidoreductase</fullName>
    </submittedName>
</protein>
<dbReference type="SUPFAM" id="SSF51395">
    <property type="entry name" value="FMN-linked oxidoreductases"/>
    <property type="match status" value="1"/>
</dbReference>
<organism evidence="4 5">
    <name type="scientific">Aduncisulcus paluster</name>
    <dbReference type="NCBI Taxonomy" id="2918883"/>
    <lineage>
        <taxon>Eukaryota</taxon>
        <taxon>Metamonada</taxon>
        <taxon>Carpediemonas-like organisms</taxon>
        <taxon>Aduncisulcus</taxon>
    </lineage>
</organism>